<dbReference type="AlphaFoldDB" id="A0A0F9P0K4"/>
<protein>
    <submittedName>
        <fullName evidence="1">Uncharacterized protein</fullName>
    </submittedName>
</protein>
<dbReference type="EMBL" id="LAZR01003479">
    <property type="protein sequence ID" value="KKN17892.1"/>
    <property type="molecule type" value="Genomic_DNA"/>
</dbReference>
<organism evidence="1">
    <name type="scientific">marine sediment metagenome</name>
    <dbReference type="NCBI Taxonomy" id="412755"/>
    <lineage>
        <taxon>unclassified sequences</taxon>
        <taxon>metagenomes</taxon>
        <taxon>ecological metagenomes</taxon>
    </lineage>
</organism>
<gene>
    <name evidence="1" type="ORF">LCGC14_0961310</name>
</gene>
<accession>A0A0F9P0K4</accession>
<feature type="non-terminal residue" evidence="1">
    <location>
        <position position="1"/>
    </location>
</feature>
<sequence length="463" mass="55411">KINSSFDDSSINKNNINQKLEDLTSFLEKIFVDLGFEKTEIENEFLDPYLEIRKEDSEEITSIIDLYEKKIAPIIYEIILEKIVDYLVDVKVAPLILNLKSNGFIPIEFIVELRDLKNLIGRSPEKRENLKKYIQIQEKIIDKFKRNKQKIESLEDLKDLQYKLQILYLIYRIIHFFHLQKKFDFSHLKSYLKENIDEWLIDVPLISLKNPDIYFCGITLAKHLRVKLDKEKIKNFLLNLLEEVIDRYEAPIIEATDGVYYLFKSTELVKLQLNYQQINIIIKSDPKYFESDYLKNLETSQLVVILKIFHQFGIRKLEHEIKKINEELELRITKEGIKQFRDGFISSEATYYVLFKHYMSNSLERLKDYDLLKNIVSRIYRNLELLDFSIDTNYDLVSELFYSCESLKLFNCIETKEMIIHLARYLFPQEIVERILNSKELIREKARFRHLHVDKITGETIYH</sequence>
<proteinExistence type="predicted"/>
<reference evidence="1" key="1">
    <citation type="journal article" date="2015" name="Nature">
        <title>Complex archaea that bridge the gap between prokaryotes and eukaryotes.</title>
        <authorList>
            <person name="Spang A."/>
            <person name="Saw J.H."/>
            <person name="Jorgensen S.L."/>
            <person name="Zaremba-Niedzwiedzka K."/>
            <person name="Martijn J."/>
            <person name="Lind A.E."/>
            <person name="van Eijk R."/>
            <person name="Schleper C."/>
            <person name="Guy L."/>
            <person name="Ettema T.J."/>
        </authorList>
    </citation>
    <scope>NUCLEOTIDE SEQUENCE</scope>
</reference>
<name>A0A0F9P0K4_9ZZZZ</name>
<evidence type="ECO:0000313" key="1">
    <source>
        <dbReference type="EMBL" id="KKN17892.1"/>
    </source>
</evidence>
<comment type="caution">
    <text evidence="1">The sequence shown here is derived from an EMBL/GenBank/DDBJ whole genome shotgun (WGS) entry which is preliminary data.</text>
</comment>